<dbReference type="eggNOG" id="COG0600">
    <property type="taxonomic scope" value="Bacteria"/>
</dbReference>
<dbReference type="PANTHER" id="PTHR30151:SF20">
    <property type="entry name" value="ABC TRANSPORTER PERMEASE PROTEIN HI_0355-RELATED"/>
    <property type="match status" value="1"/>
</dbReference>
<dbReference type="EMBL" id="JGYP01000004">
    <property type="protein sequence ID" value="KFI45114.1"/>
    <property type="molecule type" value="Genomic_DNA"/>
</dbReference>
<evidence type="ECO:0000313" key="10">
    <source>
        <dbReference type="EMBL" id="KFI45114.1"/>
    </source>
</evidence>
<dbReference type="STRING" id="1437606.BBOH_1376"/>
<evidence type="ECO:0000256" key="3">
    <source>
        <dbReference type="ARBA" id="ARBA00022475"/>
    </source>
</evidence>
<feature type="region of interest" description="Disordered" evidence="8">
    <location>
        <begin position="1"/>
        <end position="44"/>
    </location>
</feature>
<dbReference type="AlphaFoldDB" id="A0A086ZF14"/>
<dbReference type="GO" id="GO:0055085">
    <property type="term" value="P:transmembrane transport"/>
    <property type="evidence" value="ECO:0007669"/>
    <property type="project" value="InterPro"/>
</dbReference>
<feature type="transmembrane region" description="Helical" evidence="7">
    <location>
        <begin position="137"/>
        <end position="160"/>
    </location>
</feature>
<dbReference type="Proteomes" id="UP000029096">
    <property type="component" value="Unassembled WGS sequence"/>
</dbReference>
<evidence type="ECO:0000256" key="7">
    <source>
        <dbReference type="RuleBase" id="RU363032"/>
    </source>
</evidence>
<reference evidence="10 11" key="1">
    <citation type="submission" date="2014-03" db="EMBL/GenBank/DDBJ databases">
        <title>Genomics of Bifidobacteria.</title>
        <authorList>
            <person name="Ventura M."/>
            <person name="Milani C."/>
            <person name="Lugli G.A."/>
        </authorList>
    </citation>
    <scope>NUCLEOTIDE SEQUENCE [LARGE SCALE GENOMIC DNA]</scope>
    <source>
        <strain evidence="10 11">DSM 22767</strain>
    </source>
</reference>
<dbReference type="Gene3D" id="1.10.3720.10">
    <property type="entry name" value="MetI-like"/>
    <property type="match status" value="1"/>
</dbReference>
<dbReference type="InterPro" id="IPR000515">
    <property type="entry name" value="MetI-like"/>
</dbReference>
<keyword evidence="3" id="KW-1003">Cell membrane</keyword>
<accession>A0A086ZF14</accession>
<feature type="compositionally biased region" description="Polar residues" evidence="8">
    <location>
        <begin position="33"/>
        <end position="42"/>
    </location>
</feature>
<evidence type="ECO:0000256" key="8">
    <source>
        <dbReference type="SAM" id="MobiDB-lite"/>
    </source>
</evidence>
<dbReference type="InterPro" id="IPR035906">
    <property type="entry name" value="MetI-like_sf"/>
</dbReference>
<sequence>MAIMAHDSERNEHGNDGEHRGKTTDGNGVRGSDGNTSTSKTIGHNGRNELLQRIIPPTITVVALLAVWQLAANGGLVSAATLASPTQIVGSMAATWGELMSAAAVTTGEALTGFVISIVLGIALGVGLHVSRTVHSALYPLLVAAQTIPIITIAPLFMIWFGFSPVGKIVLVAVFGVFSIVIDTSRGLDAVPRFYEDVALTCGATKPWALFHVKLRVAARQIFSGIRISAAYVFGTAVTAEYLGATNGLGVWLQAAFNSFQTPMIFSAAIVVVAETGLLLGFVALVERVMLGPASEESSTSFDQS</sequence>
<evidence type="ECO:0000256" key="4">
    <source>
        <dbReference type="ARBA" id="ARBA00022692"/>
    </source>
</evidence>
<comment type="similarity">
    <text evidence="7">Belongs to the binding-protein-dependent transport system permease family.</text>
</comment>
<evidence type="ECO:0000256" key="5">
    <source>
        <dbReference type="ARBA" id="ARBA00022989"/>
    </source>
</evidence>
<dbReference type="PANTHER" id="PTHR30151">
    <property type="entry name" value="ALKANE SULFONATE ABC TRANSPORTER-RELATED, MEMBRANE SUBUNIT"/>
    <property type="match status" value="1"/>
</dbReference>
<comment type="caution">
    <text evidence="10">The sequence shown here is derived from an EMBL/GenBank/DDBJ whole genome shotgun (WGS) entry which is preliminary data.</text>
</comment>
<evidence type="ECO:0000313" key="11">
    <source>
        <dbReference type="Proteomes" id="UP000029096"/>
    </source>
</evidence>
<keyword evidence="6 7" id="KW-0472">Membrane</keyword>
<protein>
    <submittedName>
        <fullName evidence="10">ABC transporter, permease protein</fullName>
    </submittedName>
</protein>
<feature type="domain" description="ABC transmembrane type-1" evidence="9">
    <location>
        <begin position="103"/>
        <end position="284"/>
    </location>
</feature>
<feature type="transmembrane region" description="Helical" evidence="7">
    <location>
        <begin position="54"/>
        <end position="71"/>
    </location>
</feature>
<evidence type="ECO:0000259" key="9">
    <source>
        <dbReference type="PROSITE" id="PS50928"/>
    </source>
</evidence>
<dbReference type="Pfam" id="PF00528">
    <property type="entry name" value="BPD_transp_1"/>
    <property type="match status" value="1"/>
</dbReference>
<dbReference type="GO" id="GO:0005886">
    <property type="term" value="C:plasma membrane"/>
    <property type="evidence" value="ECO:0007669"/>
    <property type="project" value="UniProtKB-SubCell"/>
</dbReference>
<feature type="transmembrane region" description="Helical" evidence="7">
    <location>
        <begin position="230"/>
        <end position="253"/>
    </location>
</feature>
<keyword evidence="2 7" id="KW-0813">Transport</keyword>
<dbReference type="PROSITE" id="PS50928">
    <property type="entry name" value="ABC_TM1"/>
    <property type="match status" value="1"/>
</dbReference>
<evidence type="ECO:0000256" key="1">
    <source>
        <dbReference type="ARBA" id="ARBA00004651"/>
    </source>
</evidence>
<keyword evidence="4 7" id="KW-0812">Transmembrane</keyword>
<dbReference type="SUPFAM" id="SSF161098">
    <property type="entry name" value="MetI-like"/>
    <property type="match status" value="1"/>
</dbReference>
<feature type="compositionally biased region" description="Basic and acidic residues" evidence="8">
    <location>
        <begin position="1"/>
        <end position="23"/>
    </location>
</feature>
<dbReference type="CDD" id="cd06261">
    <property type="entry name" value="TM_PBP2"/>
    <property type="match status" value="1"/>
</dbReference>
<gene>
    <name evidence="10" type="ORF">BBOH_1376</name>
</gene>
<feature type="transmembrane region" description="Helical" evidence="7">
    <location>
        <begin position="265"/>
        <end position="286"/>
    </location>
</feature>
<comment type="subcellular location">
    <subcellularLocation>
        <location evidence="1 7">Cell membrane</location>
        <topology evidence="1 7">Multi-pass membrane protein</topology>
    </subcellularLocation>
</comment>
<name>A0A086ZF14_9BIFI</name>
<feature type="transmembrane region" description="Helical" evidence="7">
    <location>
        <begin position="110"/>
        <end position="130"/>
    </location>
</feature>
<organism evidence="10 11">
    <name type="scientific">Bifidobacterium bohemicum DSM 22767</name>
    <dbReference type="NCBI Taxonomy" id="1437606"/>
    <lineage>
        <taxon>Bacteria</taxon>
        <taxon>Bacillati</taxon>
        <taxon>Actinomycetota</taxon>
        <taxon>Actinomycetes</taxon>
        <taxon>Bifidobacteriales</taxon>
        <taxon>Bifidobacteriaceae</taxon>
        <taxon>Bifidobacterium</taxon>
    </lineage>
</organism>
<feature type="transmembrane region" description="Helical" evidence="7">
    <location>
        <begin position="166"/>
        <end position="184"/>
    </location>
</feature>
<evidence type="ECO:0000256" key="6">
    <source>
        <dbReference type="ARBA" id="ARBA00023136"/>
    </source>
</evidence>
<evidence type="ECO:0000256" key="2">
    <source>
        <dbReference type="ARBA" id="ARBA00022448"/>
    </source>
</evidence>
<keyword evidence="11" id="KW-1185">Reference proteome</keyword>
<dbReference type="RefSeq" id="WP_237743171.1">
    <property type="nucleotide sequence ID" value="NZ_JDUS01000009.1"/>
</dbReference>
<proteinExistence type="inferred from homology"/>
<keyword evidence="5 7" id="KW-1133">Transmembrane helix</keyword>